<organism evidence="1">
    <name type="scientific">Lepeophtheirus salmonis</name>
    <name type="common">Salmon louse</name>
    <name type="synonym">Caligus salmonis</name>
    <dbReference type="NCBI Taxonomy" id="72036"/>
    <lineage>
        <taxon>Eukaryota</taxon>
        <taxon>Metazoa</taxon>
        <taxon>Ecdysozoa</taxon>
        <taxon>Arthropoda</taxon>
        <taxon>Crustacea</taxon>
        <taxon>Multicrustacea</taxon>
        <taxon>Hexanauplia</taxon>
        <taxon>Copepoda</taxon>
        <taxon>Siphonostomatoida</taxon>
        <taxon>Caligidae</taxon>
        <taxon>Lepeophtheirus</taxon>
    </lineage>
</organism>
<sequence>MASFLENNLPSFAVVVGEEGDVVNGRQMPQKKSSYTDKRLIAFDDIFQRIISGVHILKARRIEDWDHALCWRRAKEFETRTKRHNFELKQKVHMVKSKGCSNNSMHCNQALRVGRNILTSYIHYLPLSSNQLSPDGILTSFNLLIDLFDKFEGGESLIHKIEEIKELIGKDSIDTKSKDAKKLIADLALLKFGKKPNPIKNVKSNVLLQERIQRSRSIRYGNLKNNLRSSKEDNYKQTAQISSLPQEEPSFSRSQSNNDQFSVKILLSRIAELESGIENVMVNSSSVSYIKNKNGPLSEMKDEDISKGTSSVDITDTSLKEIQSLWKPGTHMCDFLQIELCINQILDEILLELSEEMTSPTLIFDILKRELL</sequence>
<dbReference type="EMBL" id="HACA01017492">
    <property type="protein sequence ID" value="CDW34853.1"/>
    <property type="molecule type" value="Transcribed_RNA"/>
</dbReference>
<protein>
    <submittedName>
        <fullName evidence="1">Uncharacterized protein</fullName>
    </submittedName>
</protein>
<name>A0A0K2U9F8_LEPSM</name>
<reference evidence="1" key="1">
    <citation type="submission" date="2014-05" db="EMBL/GenBank/DDBJ databases">
        <authorList>
            <person name="Chronopoulou M."/>
        </authorList>
    </citation>
    <scope>NUCLEOTIDE SEQUENCE</scope>
    <source>
        <tissue evidence="1">Whole organism</tissue>
    </source>
</reference>
<accession>A0A0K2U9F8</accession>
<dbReference type="AlphaFoldDB" id="A0A0K2U9F8"/>
<evidence type="ECO:0000313" key="1">
    <source>
        <dbReference type="EMBL" id="CDW34853.1"/>
    </source>
</evidence>
<proteinExistence type="predicted"/>